<evidence type="ECO:0000256" key="4">
    <source>
        <dbReference type="SAM" id="MobiDB-lite"/>
    </source>
</evidence>
<dbReference type="Pfam" id="PF01053">
    <property type="entry name" value="Cys_Met_Meta_PP"/>
    <property type="match status" value="1"/>
</dbReference>
<gene>
    <name evidence="5" type="ORF">ACFO0N_18135</name>
</gene>
<dbReference type="InterPro" id="IPR054542">
    <property type="entry name" value="Cys_met_metab_PP"/>
</dbReference>
<reference evidence="5 6" key="1">
    <citation type="journal article" date="2019" name="Int. J. Syst. Evol. Microbiol.">
        <title>The Global Catalogue of Microorganisms (GCM) 10K type strain sequencing project: providing services to taxonomists for standard genome sequencing and annotation.</title>
        <authorList>
            <consortium name="The Broad Institute Genomics Platform"/>
            <consortium name="The Broad Institute Genome Sequencing Center for Infectious Disease"/>
            <person name="Wu L."/>
            <person name="Ma J."/>
        </authorList>
    </citation>
    <scope>NUCLEOTIDE SEQUENCE [LARGE SCALE GENOMIC DNA]</scope>
    <source>
        <strain evidence="5 6">CGMCC 1.12553</strain>
    </source>
</reference>
<dbReference type="RefSeq" id="WP_267621108.1">
    <property type="nucleotide sequence ID" value="NZ_JAODIW010000006.1"/>
</dbReference>
<protein>
    <submittedName>
        <fullName evidence="5">Trans-sulfuration enzyme family protein</fullName>
    </submittedName>
</protein>
<dbReference type="GO" id="GO:0003824">
    <property type="term" value="F:catalytic activity"/>
    <property type="evidence" value="ECO:0007669"/>
    <property type="project" value="UniProtKB-ARBA"/>
</dbReference>
<evidence type="ECO:0000256" key="3">
    <source>
        <dbReference type="ARBA" id="ARBA00022898"/>
    </source>
</evidence>
<evidence type="ECO:0000313" key="6">
    <source>
        <dbReference type="Proteomes" id="UP001595921"/>
    </source>
</evidence>
<evidence type="ECO:0000313" key="5">
    <source>
        <dbReference type="EMBL" id="MFC4359869.1"/>
    </source>
</evidence>
<evidence type="ECO:0000256" key="2">
    <source>
        <dbReference type="ARBA" id="ARBA00009077"/>
    </source>
</evidence>
<dbReference type="PANTHER" id="PTHR11808">
    <property type="entry name" value="TRANS-SULFURATION ENZYME FAMILY MEMBER"/>
    <property type="match status" value="1"/>
</dbReference>
<dbReference type="FunFam" id="3.40.640.10:FF:000046">
    <property type="entry name" value="Cystathionine gamma-lyase"/>
    <property type="match status" value="1"/>
</dbReference>
<dbReference type="InterPro" id="IPR015421">
    <property type="entry name" value="PyrdxlP-dep_Trfase_major"/>
</dbReference>
<comment type="cofactor">
    <cofactor evidence="1">
        <name>pyridoxal 5'-phosphate</name>
        <dbReference type="ChEBI" id="CHEBI:597326"/>
    </cofactor>
</comment>
<sequence length="425" mass="45581">MDDRDSRVGDDVDKGGDDGDRFETRAVTYGEAGARTGAARDVVTPIHLTTTYEVPGLDPDADLETLDPDAGEFLYSRLSNQTRNALEHRLAALEGGEHAFAFASGTAAITTAVTAVVHPGDHVVAFEDLYGGTRSLLTRLFRDRFAVDVTFVDARDPEAVAEAARPDTTLFWMETPTNPLLRLCDIEAIAEVADDCGAVLGVDNTFLGPMFQHPLDLGADLVVHSTTKYLNGHSDSLGGALVTDDADLADEVAFLQRVGMGNVMASFDAYMVLRGTKTLPLRMRAHEANATAVAEFFEGHDGVRAVHYPGLETHPQHDLATRQMDGFGGVVSVELDADLAGVERFLGALEHFPLAVSLGGVESLVEHPATMTHSPLSQAERDDLGITDGLLRFSVGVEHREDLIADLKRGFAALDGVEVVVSDDD</sequence>
<dbReference type="InterPro" id="IPR000277">
    <property type="entry name" value="Cys/Met-Metab_PyrdxlP-dep_enz"/>
</dbReference>
<keyword evidence="3" id="KW-0663">Pyridoxal phosphate</keyword>
<dbReference type="PANTHER" id="PTHR11808:SF15">
    <property type="entry name" value="CYSTATHIONINE GAMMA-LYASE"/>
    <property type="match status" value="1"/>
</dbReference>
<organism evidence="5 6">
    <name type="scientific">Halobium salinum</name>
    <dbReference type="NCBI Taxonomy" id="1364940"/>
    <lineage>
        <taxon>Archaea</taxon>
        <taxon>Methanobacteriati</taxon>
        <taxon>Methanobacteriota</taxon>
        <taxon>Stenosarchaea group</taxon>
        <taxon>Halobacteria</taxon>
        <taxon>Halobacteriales</taxon>
        <taxon>Haloferacaceae</taxon>
        <taxon>Halobium</taxon>
    </lineage>
</organism>
<dbReference type="FunFam" id="3.90.1150.10:FF:000033">
    <property type="entry name" value="Cystathionine gamma-synthase"/>
    <property type="match status" value="1"/>
</dbReference>
<dbReference type="CDD" id="cd00614">
    <property type="entry name" value="CGS_like"/>
    <property type="match status" value="1"/>
</dbReference>
<comment type="similarity">
    <text evidence="2">Belongs to the trans-sulfuration enzymes family.</text>
</comment>
<dbReference type="PIRSF" id="PIRSF001434">
    <property type="entry name" value="CGS"/>
    <property type="match status" value="1"/>
</dbReference>
<dbReference type="Proteomes" id="UP001595921">
    <property type="component" value="Unassembled WGS sequence"/>
</dbReference>
<dbReference type="AlphaFoldDB" id="A0ABD5PH66"/>
<feature type="region of interest" description="Disordered" evidence="4">
    <location>
        <begin position="1"/>
        <end position="23"/>
    </location>
</feature>
<dbReference type="EMBL" id="JBHSDS010000008">
    <property type="protein sequence ID" value="MFC4359869.1"/>
    <property type="molecule type" value="Genomic_DNA"/>
</dbReference>
<keyword evidence="6" id="KW-1185">Reference proteome</keyword>
<dbReference type="InterPro" id="IPR015422">
    <property type="entry name" value="PyrdxlP-dep_Trfase_small"/>
</dbReference>
<dbReference type="PROSITE" id="PS00868">
    <property type="entry name" value="CYS_MET_METAB_PP"/>
    <property type="match status" value="1"/>
</dbReference>
<evidence type="ECO:0000256" key="1">
    <source>
        <dbReference type="ARBA" id="ARBA00001933"/>
    </source>
</evidence>
<accession>A0ABD5PH66</accession>
<proteinExistence type="inferred from homology"/>
<dbReference type="SUPFAM" id="SSF53383">
    <property type="entry name" value="PLP-dependent transferases"/>
    <property type="match status" value="1"/>
</dbReference>
<dbReference type="InterPro" id="IPR015424">
    <property type="entry name" value="PyrdxlP-dep_Trfase"/>
</dbReference>
<dbReference type="Gene3D" id="3.40.640.10">
    <property type="entry name" value="Type I PLP-dependent aspartate aminotransferase-like (Major domain)"/>
    <property type="match status" value="1"/>
</dbReference>
<dbReference type="Gene3D" id="3.90.1150.10">
    <property type="entry name" value="Aspartate Aminotransferase, domain 1"/>
    <property type="match status" value="1"/>
</dbReference>
<dbReference type="GO" id="GO:0009086">
    <property type="term" value="P:methionine biosynthetic process"/>
    <property type="evidence" value="ECO:0007669"/>
    <property type="project" value="UniProtKB-ARBA"/>
</dbReference>
<name>A0ABD5PH66_9EURY</name>
<comment type="caution">
    <text evidence="5">The sequence shown here is derived from an EMBL/GenBank/DDBJ whole genome shotgun (WGS) entry which is preliminary data.</text>
</comment>